<dbReference type="OrthoDB" id="6195742at2"/>
<keyword evidence="2" id="KW-1185">Reference proteome</keyword>
<dbReference type="EMBL" id="JPQU01000023">
    <property type="protein sequence ID" value="KFE56824.1"/>
    <property type="molecule type" value="Genomic_DNA"/>
</dbReference>
<gene>
    <name evidence="1" type="ORF">IV01_06455</name>
</gene>
<accession>A0A085VN11</accession>
<dbReference type="AlphaFoldDB" id="A0A085VN11"/>
<sequence length="124" mass="13349">MAKMKILAGDFLQGSGEYHGAVLSIESALYPWPGITISTSMIRSIEIVGKEENRDISSALLQGAAGSLVMGPLGAVAGFVLGNEYKEVTFLATLKDGRKFLATLDEKAFLRLYAAHNTRKSNLE</sequence>
<comment type="caution">
    <text evidence="1">The sequence shown here is derived from an EMBL/GenBank/DDBJ whole genome shotgun (WGS) entry which is preliminary data.</text>
</comment>
<dbReference type="RefSeq" id="WP_032627106.1">
    <property type="nucleotide sequence ID" value="NZ_JPQU01000023.1"/>
</dbReference>
<reference evidence="1 2" key="1">
    <citation type="submission" date="2014-07" db="EMBL/GenBank/DDBJ databases">
        <title>Draft Genome Sequences of Environmental Pseudomonas syringae strains.</title>
        <authorList>
            <person name="Baltrus D.A."/>
            <person name="Berge O."/>
            <person name="Morris C."/>
        </authorList>
    </citation>
    <scope>NUCLEOTIDE SEQUENCE [LARGE SCALE GENOMIC DNA]</scope>
    <source>
        <strain evidence="1 2">GAW0119</strain>
    </source>
</reference>
<proteinExistence type="predicted"/>
<dbReference type="PATRIC" id="fig|317.175.peg.1346"/>
<organism evidence="1 2">
    <name type="scientific">Pseudomonas syringae</name>
    <dbReference type="NCBI Taxonomy" id="317"/>
    <lineage>
        <taxon>Bacteria</taxon>
        <taxon>Pseudomonadati</taxon>
        <taxon>Pseudomonadota</taxon>
        <taxon>Gammaproteobacteria</taxon>
        <taxon>Pseudomonadales</taxon>
        <taxon>Pseudomonadaceae</taxon>
        <taxon>Pseudomonas</taxon>
    </lineage>
</organism>
<protein>
    <submittedName>
        <fullName evidence="1">Uncharacterized protein</fullName>
    </submittedName>
</protein>
<name>A0A085VN11_PSESX</name>
<dbReference type="Proteomes" id="UP000028631">
    <property type="component" value="Unassembled WGS sequence"/>
</dbReference>
<evidence type="ECO:0000313" key="2">
    <source>
        <dbReference type="Proteomes" id="UP000028631"/>
    </source>
</evidence>
<evidence type="ECO:0000313" key="1">
    <source>
        <dbReference type="EMBL" id="KFE56824.1"/>
    </source>
</evidence>